<dbReference type="RefSeq" id="WP_152763165.1">
    <property type="nucleotide sequence ID" value="NZ_WHLY01000002.1"/>
</dbReference>
<dbReference type="InterPro" id="IPR011055">
    <property type="entry name" value="Dup_hybrid_motif"/>
</dbReference>
<organism evidence="4 5">
    <name type="scientific">Salmonirosea aquatica</name>
    <dbReference type="NCBI Taxonomy" id="2654236"/>
    <lineage>
        <taxon>Bacteria</taxon>
        <taxon>Pseudomonadati</taxon>
        <taxon>Bacteroidota</taxon>
        <taxon>Cytophagia</taxon>
        <taxon>Cytophagales</taxon>
        <taxon>Spirosomataceae</taxon>
        <taxon>Salmonirosea</taxon>
    </lineage>
</organism>
<feature type="chain" id="PRO_5028857192" evidence="2">
    <location>
        <begin position="24"/>
        <end position="382"/>
    </location>
</feature>
<evidence type="ECO:0000313" key="4">
    <source>
        <dbReference type="EMBL" id="MPR35806.1"/>
    </source>
</evidence>
<dbReference type="Gene3D" id="2.70.70.10">
    <property type="entry name" value="Glucose Permease (Domain IIA)"/>
    <property type="match status" value="1"/>
</dbReference>
<dbReference type="EMBL" id="WHLY01000002">
    <property type="protein sequence ID" value="MPR35806.1"/>
    <property type="molecule type" value="Genomic_DNA"/>
</dbReference>
<gene>
    <name evidence="4" type="ORF">GBK04_21255</name>
</gene>
<feature type="signal peptide" evidence="2">
    <location>
        <begin position="1"/>
        <end position="23"/>
    </location>
</feature>
<dbReference type="Proteomes" id="UP000479293">
    <property type="component" value="Unassembled WGS sequence"/>
</dbReference>
<feature type="region of interest" description="Disordered" evidence="1">
    <location>
        <begin position="356"/>
        <end position="382"/>
    </location>
</feature>
<feature type="domain" description="M23ase beta-sheet core" evidence="3">
    <location>
        <begin position="227"/>
        <end position="321"/>
    </location>
</feature>
<reference evidence="4 5" key="1">
    <citation type="submission" date="2019-10" db="EMBL/GenBank/DDBJ databases">
        <title>Draft Genome Sequence of Cytophagaceae sp. SJW1-29.</title>
        <authorList>
            <person name="Choi A."/>
        </authorList>
    </citation>
    <scope>NUCLEOTIDE SEQUENCE [LARGE SCALE GENOMIC DNA]</scope>
    <source>
        <strain evidence="4 5">SJW1-29</strain>
    </source>
</reference>
<comment type="caution">
    <text evidence="4">The sequence shown here is derived from an EMBL/GenBank/DDBJ whole genome shotgun (WGS) entry which is preliminary data.</text>
</comment>
<dbReference type="SUPFAM" id="SSF51261">
    <property type="entry name" value="Duplicated hybrid motif"/>
    <property type="match status" value="1"/>
</dbReference>
<evidence type="ECO:0000259" key="3">
    <source>
        <dbReference type="Pfam" id="PF01551"/>
    </source>
</evidence>
<evidence type="ECO:0000313" key="5">
    <source>
        <dbReference type="Proteomes" id="UP000479293"/>
    </source>
</evidence>
<evidence type="ECO:0000256" key="2">
    <source>
        <dbReference type="SAM" id="SignalP"/>
    </source>
</evidence>
<name>A0A7C9F7X1_9BACT</name>
<sequence>MQASGKRWFHALAFALTMATAWGQPYRTTLHVQLPDSVQPVDIDGKPTVYYEIYLTNFSPDTFQLHALNVVDRGTSAPYLALQGPMLQKALSRIGSPSQDTTTRLLPGATSILYLEFALPKQTVPQLTHLITFHAVGKEHWGELTIQTAALKCLSGTPLILGNPLAGGPWTAVYDPAWARGHRRVPYTVHGRARIPGRFAIDFIKMDAGGKYAHGNEDFVKNWLGYATEVLAVADGEVTAIRDDFPESPALSEHPEYSADQATGNYISLSIGTNRFAFYEHLKPNSIKVKPGQKVKKGEVIASLGFTGQTTGPHLHFHVADFDSPLGAEGVPYVFEEFEVLGSYDDFGKFGKAPWTPVPPTQPTLRNRERPAPNSVVRFGAN</sequence>
<dbReference type="GO" id="GO:0004222">
    <property type="term" value="F:metalloendopeptidase activity"/>
    <property type="evidence" value="ECO:0007669"/>
    <property type="project" value="TreeGrafter"/>
</dbReference>
<dbReference type="AlphaFoldDB" id="A0A7C9F7X1"/>
<keyword evidence="5" id="KW-1185">Reference proteome</keyword>
<dbReference type="InterPro" id="IPR050570">
    <property type="entry name" value="Cell_wall_metabolism_enzyme"/>
</dbReference>
<dbReference type="InterPro" id="IPR016047">
    <property type="entry name" value="M23ase_b-sheet_dom"/>
</dbReference>
<accession>A0A7C9F7X1</accession>
<dbReference type="Pfam" id="PF01551">
    <property type="entry name" value="Peptidase_M23"/>
    <property type="match status" value="1"/>
</dbReference>
<dbReference type="CDD" id="cd12797">
    <property type="entry name" value="M23_peptidase"/>
    <property type="match status" value="1"/>
</dbReference>
<keyword evidence="2" id="KW-0732">Signal</keyword>
<evidence type="ECO:0000256" key="1">
    <source>
        <dbReference type="SAM" id="MobiDB-lite"/>
    </source>
</evidence>
<dbReference type="PANTHER" id="PTHR21666">
    <property type="entry name" value="PEPTIDASE-RELATED"/>
    <property type="match status" value="1"/>
</dbReference>
<proteinExistence type="predicted"/>
<dbReference type="PANTHER" id="PTHR21666:SF285">
    <property type="entry name" value="M23 FAMILY METALLOPEPTIDASE"/>
    <property type="match status" value="1"/>
</dbReference>
<protein>
    <submittedName>
        <fullName evidence="4">Peptidoglycan DD-metalloendopeptidase family protein</fullName>
    </submittedName>
</protein>